<evidence type="ECO:0000313" key="8">
    <source>
        <dbReference type="EMBL" id="TKX29981.1"/>
    </source>
</evidence>
<organism evidence="8 9">
    <name type="scientific">Campylobacter estrildidarum</name>
    <dbReference type="NCBI Taxonomy" id="2510189"/>
    <lineage>
        <taxon>Bacteria</taxon>
        <taxon>Pseudomonadati</taxon>
        <taxon>Campylobacterota</taxon>
        <taxon>Epsilonproteobacteria</taxon>
        <taxon>Campylobacterales</taxon>
        <taxon>Campylobacteraceae</taxon>
        <taxon>Campylobacter</taxon>
    </lineage>
</organism>
<gene>
    <name evidence="8" type="ORF">CQA69_06540</name>
</gene>
<evidence type="ECO:0000256" key="6">
    <source>
        <dbReference type="PROSITE-ProRule" id="PRU00182"/>
    </source>
</evidence>
<dbReference type="CDD" id="cd02869">
    <property type="entry name" value="PseudoU_synth_RluA_like"/>
    <property type="match status" value="1"/>
</dbReference>
<dbReference type="GO" id="GO:0140098">
    <property type="term" value="F:catalytic activity, acting on RNA"/>
    <property type="evidence" value="ECO:0007669"/>
    <property type="project" value="UniProtKB-ARBA"/>
</dbReference>
<dbReference type="AlphaFoldDB" id="A0A4U7BI34"/>
<sequence length="250" mass="28811">MQEKAYKILALQENISNREAKDLIDKGCVFASGRKVTIARALMNHKTKFNILKIVEPKVIFEDDKIIAINKPYAYISEDLEKKFCAKLLNRIDKETSGVVLLCKDENFRKLCIDEFKKQRVYKSYLAILDGILAEEVEVNEPILTIKTHKGALSKISREGLNASSIFIPIMVQAKKTLAKVIIKTGRTHQIRVHAKFIKHAIIGDEKYAKISSNRMYLHSYEIQIFDYKFKAELENNFSQFGFELKSLDF</sequence>
<dbReference type="InterPro" id="IPR006145">
    <property type="entry name" value="PsdUridine_synth_RsuA/RluA"/>
</dbReference>
<dbReference type="Proteomes" id="UP000308838">
    <property type="component" value="Unassembled WGS sequence"/>
</dbReference>
<dbReference type="GO" id="GO:0003723">
    <property type="term" value="F:RNA binding"/>
    <property type="evidence" value="ECO:0007669"/>
    <property type="project" value="UniProtKB-KW"/>
</dbReference>
<comment type="catalytic activity">
    <reaction evidence="1">
        <text>a uridine in RNA = a pseudouridine in RNA</text>
        <dbReference type="Rhea" id="RHEA:48348"/>
        <dbReference type="Rhea" id="RHEA-COMP:12068"/>
        <dbReference type="Rhea" id="RHEA-COMP:12069"/>
        <dbReference type="ChEBI" id="CHEBI:65314"/>
        <dbReference type="ChEBI" id="CHEBI:65315"/>
    </reaction>
</comment>
<dbReference type="InterPro" id="IPR050188">
    <property type="entry name" value="RluA_PseudoU_synthase"/>
</dbReference>
<evidence type="ECO:0000256" key="3">
    <source>
        <dbReference type="ARBA" id="ARBA00023235"/>
    </source>
</evidence>
<protein>
    <recommendedName>
        <fullName evidence="4">RNA pseudouridylate synthase</fullName>
    </recommendedName>
    <alternativeName>
        <fullName evidence="5">RNA-uridine isomerase</fullName>
    </alternativeName>
</protein>
<dbReference type="InterPro" id="IPR006224">
    <property type="entry name" value="PsdUridine_synth_RluA-like_CS"/>
</dbReference>
<dbReference type="Gene3D" id="3.30.2350.10">
    <property type="entry name" value="Pseudouridine synthase"/>
    <property type="match status" value="1"/>
</dbReference>
<dbReference type="GO" id="GO:0000455">
    <property type="term" value="P:enzyme-directed rRNA pseudouridine synthesis"/>
    <property type="evidence" value="ECO:0007669"/>
    <property type="project" value="TreeGrafter"/>
</dbReference>
<dbReference type="InterPro" id="IPR020103">
    <property type="entry name" value="PsdUridine_synth_cat_dom_sf"/>
</dbReference>
<reference evidence="8 9" key="1">
    <citation type="submission" date="2018-05" db="EMBL/GenBank/DDBJ databases">
        <title>Novel Campyloabacter and Helicobacter Species and Strains.</title>
        <authorList>
            <person name="Mannion A.J."/>
            <person name="Shen Z."/>
            <person name="Fox J.G."/>
        </authorList>
    </citation>
    <scope>NUCLEOTIDE SEQUENCE [LARGE SCALE GENOMIC DNA]</scope>
    <source>
        <strain evidence="9">MIT17-664</strain>
    </source>
</reference>
<keyword evidence="6" id="KW-0694">RNA-binding</keyword>
<dbReference type="OrthoDB" id="128480at2"/>
<dbReference type="SUPFAM" id="SSF55120">
    <property type="entry name" value="Pseudouridine synthase"/>
    <property type="match status" value="1"/>
</dbReference>
<keyword evidence="9" id="KW-1185">Reference proteome</keyword>
<dbReference type="PANTHER" id="PTHR21600">
    <property type="entry name" value="MITOCHONDRIAL RNA PSEUDOURIDINE SYNTHASE"/>
    <property type="match status" value="1"/>
</dbReference>
<dbReference type="RefSeq" id="WP_137620983.1">
    <property type="nucleotide sequence ID" value="NZ_NXLZ01000011.1"/>
</dbReference>
<evidence type="ECO:0000256" key="1">
    <source>
        <dbReference type="ARBA" id="ARBA00000073"/>
    </source>
</evidence>
<evidence type="ECO:0000256" key="4">
    <source>
        <dbReference type="ARBA" id="ARBA00031870"/>
    </source>
</evidence>
<keyword evidence="3" id="KW-0413">Isomerase</keyword>
<comment type="caution">
    <text evidence="8">The sequence shown here is derived from an EMBL/GenBank/DDBJ whole genome shotgun (WGS) entry which is preliminary data.</text>
</comment>
<comment type="similarity">
    <text evidence="2">Belongs to the pseudouridine synthase RluA family.</text>
</comment>
<accession>A0A4U7BI34</accession>
<feature type="domain" description="Pseudouridine synthase RsuA/RluA-like" evidence="7">
    <location>
        <begin position="75"/>
        <end position="195"/>
    </location>
</feature>
<evidence type="ECO:0000259" key="7">
    <source>
        <dbReference type="Pfam" id="PF00849"/>
    </source>
</evidence>
<dbReference type="PROSITE" id="PS50889">
    <property type="entry name" value="S4"/>
    <property type="match status" value="1"/>
</dbReference>
<evidence type="ECO:0000313" key="9">
    <source>
        <dbReference type="Proteomes" id="UP000308838"/>
    </source>
</evidence>
<dbReference type="PANTHER" id="PTHR21600:SF44">
    <property type="entry name" value="RIBOSOMAL LARGE SUBUNIT PSEUDOURIDINE SYNTHASE D"/>
    <property type="match status" value="1"/>
</dbReference>
<evidence type="ECO:0000256" key="2">
    <source>
        <dbReference type="ARBA" id="ARBA00010876"/>
    </source>
</evidence>
<name>A0A4U7BI34_9BACT</name>
<proteinExistence type="inferred from homology"/>
<dbReference type="GO" id="GO:0009982">
    <property type="term" value="F:pseudouridine synthase activity"/>
    <property type="evidence" value="ECO:0007669"/>
    <property type="project" value="InterPro"/>
</dbReference>
<dbReference type="Pfam" id="PF00849">
    <property type="entry name" value="PseudoU_synth_2"/>
    <property type="match status" value="1"/>
</dbReference>
<dbReference type="PROSITE" id="PS01129">
    <property type="entry name" value="PSI_RLU"/>
    <property type="match status" value="1"/>
</dbReference>
<dbReference type="EMBL" id="NXLZ01000011">
    <property type="protein sequence ID" value="TKX29981.1"/>
    <property type="molecule type" value="Genomic_DNA"/>
</dbReference>
<evidence type="ECO:0000256" key="5">
    <source>
        <dbReference type="ARBA" id="ARBA00033164"/>
    </source>
</evidence>